<organism evidence="4 5">
    <name type="scientific">Pararobbsia silviterrae</name>
    <dbReference type="NCBI Taxonomy" id="1792498"/>
    <lineage>
        <taxon>Bacteria</taxon>
        <taxon>Pseudomonadati</taxon>
        <taxon>Pseudomonadota</taxon>
        <taxon>Betaproteobacteria</taxon>
        <taxon>Burkholderiales</taxon>
        <taxon>Burkholderiaceae</taxon>
        <taxon>Pararobbsia</taxon>
    </lineage>
</organism>
<comment type="caution">
    <text evidence="4">The sequence shown here is derived from an EMBL/GenBank/DDBJ whole genome shotgun (WGS) entry which is preliminary data.</text>
</comment>
<keyword evidence="2" id="KW-0378">Hydrolase</keyword>
<dbReference type="InterPro" id="IPR006683">
    <property type="entry name" value="Thioestr_dom"/>
</dbReference>
<gene>
    <name evidence="4" type="ORF">D7S86_14070</name>
</gene>
<name>A0A494Y0C1_9BURK</name>
<accession>A0A494Y0C1</accession>
<dbReference type="PANTHER" id="PTHR21660">
    <property type="entry name" value="THIOESTERASE SUPERFAMILY MEMBER-RELATED"/>
    <property type="match status" value="1"/>
</dbReference>
<comment type="similarity">
    <text evidence="1">Belongs to the thioesterase PaaI family.</text>
</comment>
<reference evidence="4 5" key="1">
    <citation type="submission" date="2018-10" db="EMBL/GenBank/DDBJ databases">
        <title>Robbsia sp. DHC34, isolated from soil.</title>
        <authorList>
            <person name="Gao Z.-H."/>
            <person name="Qiu L.-H."/>
        </authorList>
    </citation>
    <scope>NUCLEOTIDE SEQUENCE [LARGE SCALE GENOMIC DNA]</scope>
    <source>
        <strain evidence="4 5">DHC34</strain>
    </source>
</reference>
<dbReference type="AlphaFoldDB" id="A0A494Y0C1"/>
<sequence>MTQFVEFPVRSPFIDALGLKLVRADNGVSEVMLSLEPMHTNTWGVAHGGLTMTLLDVALSLAARSAGEPSGVVTVELNTSFMQPGRGELRAHGRVMHQSSTMAFCEGEVRDASGAFVAKALGTFKYLRKLAVGRTIVEQAEPGGDAP</sequence>
<proteinExistence type="inferred from homology"/>
<dbReference type="Pfam" id="PF03061">
    <property type="entry name" value="4HBT"/>
    <property type="match status" value="1"/>
</dbReference>
<protein>
    <submittedName>
        <fullName evidence="4">PaaI family thioesterase</fullName>
    </submittedName>
</protein>
<dbReference type="SUPFAM" id="SSF54637">
    <property type="entry name" value="Thioesterase/thiol ester dehydrase-isomerase"/>
    <property type="match status" value="1"/>
</dbReference>
<feature type="domain" description="Thioesterase" evidence="3">
    <location>
        <begin position="44"/>
        <end position="115"/>
    </location>
</feature>
<dbReference type="Gene3D" id="3.10.129.10">
    <property type="entry name" value="Hotdog Thioesterase"/>
    <property type="match status" value="1"/>
</dbReference>
<evidence type="ECO:0000256" key="1">
    <source>
        <dbReference type="ARBA" id="ARBA00008324"/>
    </source>
</evidence>
<dbReference type="Proteomes" id="UP000270342">
    <property type="component" value="Unassembled WGS sequence"/>
</dbReference>
<dbReference type="CDD" id="cd03443">
    <property type="entry name" value="PaaI_thioesterase"/>
    <property type="match status" value="1"/>
</dbReference>
<evidence type="ECO:0000259" key="3">
    <source>
        <dbReference type="Pfam" id="PF03061"/>
    </source>
</evidence>
<evidence type="ECO:0000313" key="4">
    <source>
        <dbReference type="EMBL" id="RKP54759.1"/>
    </source>
</evidence>
<dbReference type="RefSeq" id="WP_121087443.1">
    <property type="nucleotide sequence ID" value="NZ_RBZU01000005.1"/>
</dbReference>
<evidence type="ECO:0000256" key="2">
    <source>
        <dbReference type="ARBA" id="ARBA00022801"/>
    </source>
</evidence>
<dbReference type="PANTHER" id="PTHR21660:SF1">
    <property type="entry name" value="ACYL-COENZYME A THIOESTERASE 13"/>
    <property type="match status" value="1"/>
</dbReference>
<dbReference type="InterPro" id="IPR003736">
    <property type="entry name" value="PAAI_dom"/>
</dbReference>
<dbReference type="EMBL" id="RBZU01000005">
    <property type="protein sequence ID" value="RKP54759.1"/>
    <property type="molecule type" value="Genomic_DNA"/>
</dbReference>
<dbReference type="InterPro" id="IPR029069">
    <property type="entry name" value="HotDog_dom_sf"/>
</dbReference>
<dbReference type="OrthoDB" id="4717506at2"/>
<dbReference type="InterPro" id="IPR039298">
    <property type="entry name" value="ACOT13"/>
</dbReference>
<dbReference type="GO" id="GO:0047617">
    <property type="term" value="F:fatty acyl-CoA hydrolase activity"/>
    <property type="evidence" value="ECO:0007669"/>
    <property type="project" value="InterPro"/>
</dbReference>
<dbReference type="NCBIfam" id="TIGR00369">
    <property type="entry name" value="unchar_dom_1"/>
    <property type="match status" value="1"/>
</dbReference>
<keyword evidence="5" id="KW-1185">Reference proteome</keyword>
<evidence type="ECO:0000313" key="5">
    <source>
        <dbReference type="Proteomes" id="UP000270342"/>
    </source>
</evidence>